<sequence>MSTRKKGYTQSASIGGHDIRISTQQDSDGSLKSFQIYMLKESTAYREIVLNFSRAVSIGLKHGVPLGEYVEDFIFSKFEPSGVVQGNASIKSTTSILDYTFRELAISHLGRNDLAQVEDAVPIRDSVQDEDDAPNLSGRERMALNCAVVSRSLEAFMEETAHQKPNDEQAIEDWETMRNDIATLIEQLTALYGDLLSKDSSKRRDIDGRRDRLAAAASRFFERHSQTMDVSVRMSLAAAFVGLFNTMGATMALVTPVLLALFGGGTVTSILKKLGPTKDQEK</sequence>
<name>A0A2L2LHL7_AGRTU</name>
<dbReference type="EC" id="1.17.4.1" evidence="2"/>
<dbReference type="InterPro" id="IPR024434">
    <property type="entry name" value="TSCPD_dom"/>
</dbReference>
<keyword evidence="6" id="KW-0812">Transmembrane</keyword>
<keyword evidence="6" id="KW-0472">Membrane</keyword>
<proteinExistence type="inferred from homology"/>
<protein>
    <recommendedName>
        <fullName evidence="2">ribonucleoside-diphosphate reductase</fullName>
        <ecNumber evidence="2">1.17.4.1</ecNumber>
    </recommendedName>
</protein>
<accession>A0A2L2LHL7</accession>
<evidence type="ECO:0000256" key="5">
    <source>
        <dbReference type="ARBA" id="ARBA00047754"/>
    </source>
</evidence>
<dbReference type="Pfam" id="PF12637">
    <property type="entry name" value="TSCPD"/>
    <property type="match status" value="1"/>
</dbReference>
<feature type="transmembrane region" description="Helical" evidence="6">
    <location>
        <begin position="236"/>
        <end position="262"/>
    </location>
</feature>
<feature type="domain" description="TSCPD" evidence="7">
    <location>
        <begin position="3"/>
        <end position="105"/>
    </location>
</feature>
<evidence type="ECO:0000256" key="3">
    <source>
        <dbReference type="ARBA" id="ARBA00022634"/>
    </source>
</evidence>
<keyword evidence="4" id="KW-0547">Nucleotide-binding</keyword>
<reference evidence="8 9" key="1">
    <citation type="submission" date="2018-02" db="EMBL/GenBank/DDBJ databases">
        <title>Complete genome sequence of Agrobacterium tumefaciens 1D1609.</title>
        <authorList>
            <person name="Cho S.-T."/>
            <person name="Haryono M."/>
            <person name="Chang H.-H."/>
            <person name="Santos M.N."/>
            <person name="Lai E.-M."/>
            <person name="Kuo C.-H."/>
        </authorList>
    </citation>
    <scope>NUCLEOTIDE SEQUENCE [LARGE SCALE GENOMIC DNA]</scope>
    <source>
        <strain evidence="8 9">1D1609</strain>
    </source>
</reference>
<comment type="similarity">
    <text evidence="1">Belongs to the ribonucleoside diphosphate reductase class-2 family.</text>
</comment>
<keyword evidence="3" id="KW-0237">DNA synthesis</keyword>
<gene>
    <name evidence="8" type="ORF">At1D1609_36750</name>
</gene>
<evidence type="ECO:0000259" key="7">
    <source>
        <dbReference type="Pfam" id="PF12637"/>
    </source>
</evidence>
<organism evidence="8 9">
    <name type="scientific">Agrobacterium tumefaciens</name>
    <dbReference type="NCBI Taxonomy" id="358"/>
    <lineage>
        <taxon>Bacteria</taxon>
        <taxon>Pseudomonadati</taxon>
        <taxon>Pseudomonadota</taxon>
        <taxon>Alphaproteobacteria</taxon>
        <taxon>Hyphomicrobiales</taxon>
        <taxon>Rhizobiaceae</taxon>
        <taxon>Rhizobium/Agrobacterium group</taxon>
        <taxon>Agrobacterium</taxon>
        <taxon>Agrobacterium tumefaciens complex</taxon>
    </lineage>
</organism>
<evidence type="ECO:0000256" key="2">
    <source>
        <dbReference type="ARBA" id="ARBA00012274"/>
    </source>
</evidence>
<keyword evidence="6" id="KW-1133">Transmembrane helix</keyword>
<evidence type="ECO:0000256" key="1">
    <source>
        <dbReference type="ARBA" id="ARBA00007405"/>
    </source>
</evidence>
<evidence type="ECO:0000313" key="9">
    <source>
        <dbReference type="Proteomes" id="UP000237717"/>
    </source>
</evidence>
<evidence type="ECO:0000256" key="4">
    <source>
        <dbReference type="ARBA" id="ARBA00022741"/>
    </source>
</evidence>
<evidence type="ECO:0000313" key="8">
    <source>
        <dbReference type="EMBL" id="AVH43728.1"/>
    </source>
</evidence>
<dbReference type="EMBL" id="CP026925">
    <property type="protein sequence ID" value="AVH43728.1"/>
    <property type="molecule type" value="Genomic_DNA"/>
</dbReference>
<evidence type="ECO:0000256" key="6">
    <source>
        <dbReference type="SAM" id="Phobius"/>
    </source>
</evidence>
<dbReference type="AlphaFoldDB" id="A0A2L2LHL7"/>
<dbReference type="Proteomes" id="UP000237717">
    <property type="component" value="Chromosome II"/>
</dbReference>
<comment type="catalytic activity">
    <reaction evidence="5">
        <text>a 2'-deoxyribonucleoside 5'-diphosphate + [thioredoxin]-disulfide + H2O = a ribonucleoside 5'-diphosphate + [thioredoxin]-dithiol</text>
        <dbReference type="Rhea" id="RHEA:23252"/>
        <dbReference type="Rhea" id="RHEA-COMP:10698"/>
        <dbReference type="Rhea" id="RHEA-COMP:10700"/>
        <dbReference type="ChEBI" id="CHEBI:15377"/>
        <dbReference type="ChEBI" id="CHEBI:29950"/>
        <dbReference type="ChEBI" id="CHEBI:50058"/>
        <dbReference type="ChEBI" id="CHEBI:57930"/>
        <dbReference type="ChEBI" id="CHEBI:73316"/>
        <dbReference type="EC" id="1.17.4.1"/>
    </reaction>
</comment>